<keyword evidence="2" id="KW-0560">Oxidoreductase</keyword>
<keyword evidence="3" id="KW-1185">Reference proteome</keyword>
<dbReference type="GO" id="GO:0004497">
    <property type="term" value="F:monooxygenase activity"/>
    <property type="evidence" value="ECO:0007669"/>
    <property type="project" value="UniProtKB-KW"/>
</dbReference>
<keyword evidence="2" id="KW-0503">Monooxygenase</keyword>
<evidence type="ECO:0000313" key="2">
    <source>
        <dbReference type="EMBL" id="QGU28112.1"/>
    </source>
</evidence>
<proteinExistence type="predicted"/>
<dbReference type="InterPro" id="IPR036188">
    <property type="entry name" value="FAD/NAD-bd_sf"/>
</dbReference>
<dbReference type="Pfam" id="PF01494">
    <property type="entry name" value="FAD_binding_3"/>
    <property type="match status" value="1"/>
</dbReference>
<dbReference type="Proteomes" id="UP000422989">
    <property type="component" value="Chromosome"/>
</dbReference>
<dbReference type="AlphaFoldDB" id="A0A6I6DT10"/>
<dbReference type="PRINTS" id="PR00420">
    <property type="entry name" value="RNGMNOXGNASE"/>
</dbReference>
<sequence length="406" mass="43815">MLTGTPLSVQLAAQRDDRLRVLVVGAGIAGITVAQLLRRRGLHPVLVDRMPAMTHPGYMLALMPTVDQALIDLGAQERYRAASTPLARYRFHSHRGHPLRTDALGEQLRVHGDYNGISRGALIDVLTADGCPVTWATTLARVDDGVAQLADGDGAVRAEASFDLVIGADGVRSRMRTVLGAAPPDVVDPGWSGWVSWTEDRGERGLGEELWGDGFFLGVYPVKDRLGVFLGGPDDDLAAGPAAFAASVRRRVDALDPRLAAALDAVVADPDPYLWRLQDARTPRWVMPHGILLGDAAAGFLPTAGIGAGMAIESAWMLARMLAHADRGTLSAVLEAWERIERPRVERAQANSRALAKLMFRRGATIAWLRETTMRLLSVRAALGPILRLLDERPDPDAAARAALDR</sequence>
<dbReference type="OrthoDB" id="3356051at2"/>
<evidence type="ECO:0000259" key="1">
    <source>
        <dbReference type="Pfam" id="PF01494"/>
    </source>
</evidence>
<reference evidence="2 3" key="1">
    <citation type="submission" date="2018-09" db="EMBL/GenBank/DDBJ databases">
        <title>Whole genome sequencing of Microbacterium oryzae strain MB-10T.</title>
        <authorList>
            <person name="Das S.K."/>
        </authorList>
    </citation>
    <scope>NUCLEOTIDE SEQUENCE [LARGE SCALE GENOMIC DNA]</scope>
    <source>
        <strain evidence="2 3">MB-10</strain>
    </source>
</reference>
<dbReference type="RefSeq" id="WP_156242617.1">
    <property type="nucleotide sequence ID" value="NZ_BAAAZL010000004.1"/>
</dbReference>
<name>A0A6I6DT10_9MICO</name>
<organism evidence="2 3">
    <name type="scientific">Microbacterium oryzae</name>
    <dbReference type="NCBI Taxonomy" id="743009"/>
    <lineage>
        <taxon>Bacteria</taxon>
        <taxon>Bacillati</taxon>
        <taxon>Actinomycetota</taxon>
        <taxon>Actinomycetes</taxon>
        <taxon>Micrococcales</taxon>
        <taxon>Microbacteriaceae</taxon>
        <taxon>Microbacterium</taxon>
    </lineage>
</organism>
<dbReference type="PANTHER" id="PTHR46865">
    <property type="entry name" value="OXIDOREDUCTASE-RELATED"/>
    <property type="match status" value="1"/>
</dbReference>
<dbReference type="PANTHER" id="PTHR46865:SF8">
    <property type="entry name" value="POSSIBLE OXIDOREDUCTASE"/>
    <property type="match status" value="1"/>
</dbReference>
<dbReference type="GO" id="GO:0071949">
    <property type="term" value="F:FAD binding"/>
    <property type="evidence" value="ECO:0007669"/>
    <property type="project" value="InterPro"/>
</dbReference>
<dbReference type="InterPro" id="IPR051704">
    <property type="entry name" value="FAD_aromatic-hydroxylase"/>
</dbReference>
<protein>
    <submittedName>
        <fullName evidence="2">FAD-dependent monooxygenase</fullName>
    </submittedName>
</protein>
<accession>A0A6I6DT10</accession>
<gene>
    <name evidence="2" type="ORF">D7D94_10810</name>
</gene>
<dbReference type="InterPro" id="IPR002938">
    <property type="entry name" value="FAD-bd"/>
</dbReference>
<feature type="domain" description="FAD-binding" evidence="1">
    <location>
        <begin position="19"/>
        <end position="182"/>
    </location>
</feature>
<dbReference type="KEGG" id="moj:D7D94_10810"/>
<dbReference type="SUPFAM" id="SSF51905">
    <property type="entry name" value="FAD/NAD(P)-binding domain"/>
    <property type="match status" value="1"/>
</dbReference>
<evidence type="ECO:0000313" key="3">
    <source>
        <dbReference type="Proteomes" id="UP000422989"/>
    </source>
</evidence>
<dbReference type="EMBL" id="CP032550">
    <property type="protein sequence ID" value="QGU28112.1"/>
    <property type="molecule type" value="Genomic_DNA"/>
</dbReference>
<dbReference type="Gene3D" id="3.50.50.60">
    <property type="entry name" value="FAD/NAD(P)-binding domain"/>
    <property type="match status" value="1"/>
</dbReference>